<keyword evidence="3" id="KW-1185">Reference proteome</keyword>
<evidence type="ECO:0000313" key="2">
    <source>
        <dbReference type="EMBL" id="KIW41409.1"/>
    </source>
</evidence>
<keyword evidence="1" id="KW-0472">Membrane</keyword>
<dbReference type="GeneID" id="27359045"/>
<dbReference type="InterPro" id="IPR036259">
    <property type="entry name" value="MFS_trans_sf"/>
</dbReference>
<keyword evidence="1" id="KW-0812">Transmembrane</keyword>
<reference evidence="2 3" key="1">
    <citation type="submission" date="2015-01" db="EMBL/GenBank/DDBJ databases">
        <title>The Genome Sequence of Exophiala oligosperma CBS72588.</title>
        <authorList>
            <consortium name="The Broad Institute Genomics Platform"/>
            <person name="Cuomo C."/>
            <person name="de Hoog S."/>
            <person name="Gorbushina A."/>
            <person name="Stielow B."/>
            <person name="Teixiera M."/>
            <person name="Abouelleil A."/>
            <person name="Chapman S.B."/>
            <person name="Priest M."/>
            <person name="Young S.K."/>
            <person name="Wortman J."/>
            <person name="Nusbaum C."/>
            <person name="Birren B."/>
        </authorList>
    </citation>
    <scope>NUCLEOTIDE SEQUENCE [LARGE SCALE GENOMIC DNA]</scope>
    <source>
        <strain evidence="2 3">CBS 72588</strain>
    </source>
</reference>
<dbReference type="Proteomes" id="UP000053342">
    <property type="component" value="Unassembled WGS sequence"/>
</dbReference>
<dbReference type="SUPFAM" id="SSF103473">
    <property type="entry name" value="MFS general substrate transporter"/>
    <property type="match status" value="1"/>
</dbReference>
<name>A0A0D2E0S9_9EURO</name>
<dbReference type="AlphaFoldDB" id="A0A0D2E0S9"/>
<protein>
    <recommendedName>
        <fullName evidence="4">Major facilitator superfamily (MFS) profile domain-containing protein</fullName>
    </recommendedName>
</protein>
<dbReference type="HOGENOM" id="CLU_2320396_0_0_1"/>
<proteinExistence type="predicted"/>
<feature type="transmembrane region" description="Helical" evidence="1">
    <location>
        <begin position="20"/>
        <end position="41"/>
    </location>
</feature>
<dbReference type="Gene3D" id="1.20.1250.20">
    <property type="entry name" value="MFS general substrate transporter like domains"/>
    <property type="match status" value="1"/>
</dbReference>
<accession>A0A0D2E0S9</accession>
<evidence type="ECO:0008006" key="4">
    <source>
        <dbReference type="Google" id="ProtNLM"/>
    </source>
</evidence>
<organism evidence="2 3">
    <name type="scientific">Exophiala oligosperma</name>
    <dbReference type="NCBI Taxonomy" id="215243"/>
    <lineage>
        <taxon>Eukaryota</taxon>
        <taxon>Fungi</taxon>
        <taxon>Dikarya</taxon>
        <taxon>Ascomycota</taxon>
        <taxon>Pezizomycotina</taxon>
        <taxon>Eurotiomycetes</taxon>
        <taxon>Chaetothyriomycetidae</taxon>
        <taxon>Chaetothyriales</taxon>
        <taxon>Herpotrichiellaceae</taxon>
        <taxon>Exophiala</taxon>
    </lineage>
</organism>
<keyword evidence="1" id="KW-1133">Transmembrane helix</keyword>
<gene>
    <name evidence="2" type="ORF">PV06_06971</name>
</gene>
<dbReference type="OrthoDB" id="4358694at2759"/>
<evidence type="ECO:0000256" key="1">
    <source>
        <dbReference type="SAM" id="Phobius"/>
    </source>
</evidence>
<sequence>MLALFFNIFVNPIALGNFGWKYYIVFVALLIIISLTAWFFCPETKVTLWRKWPSFPTAIEQRFQKSPTPHARLQQPQELAKTGLEMAHIEILHMPSHGW</sequence>
<dbReference type="VEuPathDB" id="FungiDB:PV06_06971"/>
<dbReference type="EMBL" id="KN847337">
    <property type="protein sequence ID" value="KIW41409.1"/>
    <property type="molecule type" value="Genomic_DNA"/>
</dbReference>
<evidence type="ECO:0000313" key="3">
    <source>
        <dbReference type="Proteomes" id="UP000053342"/>
    </source>
</evidence>
<dbReference type="RefSeq" id="XP_016261625.1">
    <property type="nucleotide sequence ID" value="XM_016408145.1"/>
</dbReference>